<sequence length="555" mass="61889">MNLNSQKLKGSEIVVKCLQEQGVEYVFSYPGGAVIPLFDAFYRMDHNIHQVEPCHEQNGIHAAEGYARASGKVGVGITTSGPGATNAVTAIADAHMDSTPLVVFTGQVTQQLLGKDSFQEVDITSITLPITKHNFIIKDITMLAPTIREAFRIAQSGRPGPVVIDVPKDIFLAETVYTPEKPYLLDVNRPTPQRDALNRAAKYINRAERPVIYAGGGVIKAGASEMLVKFAEKTGIPVANSLMGLGSIPRDNPLSLGLVGMHGSQECNLAVINCDTLIAIGARFSDRVTGNINEFMRDKKIIQVDVDATEFEKNVEANVHICADVADVLPKLYNLVEEKSYPEWYKQIAEWPLEEKPETEYHPKTIIHHINKAFEDAYVVTEVGQHQMWVGQHWKFKFPNQYITSGGLGTMGFGMGAAIGCQFAHPDKQVLLIAGDGSFRMNFTELTTIRRYNLPIKIFLFNNETLGMVRQWQKLFNDRRYAQTDLTDHAVDYLKLADAFNIKNYDVTDLKSLDQTLEEIKDLDEPVLVNCHIDHDEGVYPMVPAGKPIDEIYYE</sequence>
<dbReference type="AlphaFoldDB" id="A0A6L5GSC2"/>
<evidence type="ECO:0000256" key="1">
    <source>
        <dbReference type="ARBA" id="ARBA00004974"/>
    </source>
</evidence>
<dbReference type="GO" id="GO:0009097">
    <property type="term" value="P:isoleucine biosynthetic process"/>
    <property type="evidence" value="ECO:0007669"/>
    <property type="project" value="UniProtKB-UniPathway"/>
</dbReference>
<keyword evidence="6 12" id="KW-0808">Transferase</keyword>
<dbReference type="GO" id="GO:0050660">
    <property type="term" value="F:flavin adenine dinucleotide binding"/>
    <property type="evidence" value="ECO:0007669"/>
    <property type="project" value="InterPro"/>
</dbReference>
<feature type="domain" description="Thiamine pyrophosphate enzyme N-terminal TPP-binding" evidence="15">
    <location>
        <begin position="9"/>
        <end position="125"/>
    </location>
</feature>
<accession>A0A6L5GSC2</accession>
<dbReference type="InterPro" id="IPR029061">
    <property type="entry name" value="THDP-binding"/>
</dbReference>
<keyword evidence="9 12" id="KW-0786">Thiamine pyrophosphate</keyword>
<dbReference type="CDD" id="cd07035">
    <property type="entry name" value="TPP_PYR_POX_like"/>
    <property type="match status" value="1"/>
</dbReference>
<keyword evidence="7 12" id="KW-0479">Metal-binding</keyword>
<evidence type="ECO:0000256" key="2">
    <source>
        <dbReference type="ARBA" id="ARBA00005025"/>
    </source>
</evidence>
<feature type="domain" description="Thiamine pyrophosphate enzyme central" evidence="13">
    <location>
        <begin position="197"/>
        <end position="332"/>
    </location>
</feature>
<evidence type="ECO:0000256" key="8">
    <source>
        <dbReference type="ARBA" id="ARBA00022842"/>
    </source>
</evidence>
<dbReference type="NCBIfam" id="TIGR00118">
    <property type="entry name" value="acolac_lg"/>
    <property type="match status" value="1"/>
</dbReference>
<evidence type="ECO:0000256" key="11">
    <source>
        <dbReference type="ARBA" id="ARBA00048670"/>
    </source>
</evidence>
<evidence type="ECO:0000256" key="4">
    <source>
        <dbReference type="ARBA" id="ARBA00013145"/>
    </source>
</evidence>
<proteinExistence type="inferred from homology"/>
<dbReference type="InterPro" id="IPR029035">
    <property type="entry name" value="DHS-like_NAD/FAD-binding_dom"/>
</dbReference>
<evidence type="ECO:0000259" key="13">
    <source>
        <dbReference type="Pfam" id="PF00205"/>
    </source>
</evidence>
<dbReference type="UniPathway" id="UPA00049">
    <property type="reaction ID" value="UER00059"/>
</dbReference>
<evidence type="ECO:0000256" key="9">
    <source>
        <dbReference type="ARBA" id="ARBA00023052"/>
    </source>
</evidence>
<dbReference type="Pfam" id="PF02775">
    <property type="entry name" value="TPP_enzyme_C"/>
    <property type="match status" value="1"/>
</dbReference>
<evidence type="ECO:0000259" key="15">
    <source>
        <dbReference type="Pfam" id="PF02776"/>
    </source>
</evidence>
<dbReference type="FunFam" id="3.40.50.1220:FF:000008">
    <property type="entry name" value="Acetolactate synthase"/>
    <property type="match status" value="1"/>
</dbReference>
<dbReference type="EC" id="2.2.1.6" evidence="4 12"/>
<dbReference type="InterPro" id="IPR039368">
    <property type="entry name" value="AHAS_TPP"/>
</dbReference>
<keyword evidence="17" id="KW-1185">Reference proteome</keyword>
<dbReference type="GO" id="GO:0005948">
    <property type="term" value="C:acetolactate synthase complex"/>
    <property type="evidence" value="ECO:0007669"/>
    <property type="project" value="TreeGrafter"/>
</dbReference>
<evidence type="ECO:0000256" key="7">
    <source>
        <dbReference type="ARBA" id="ARBA00022723"/>
    </source>
</evidence>
<dbReference type="PANTHER" id="PTHR18968">
    <property type="entry name" value="THIAMINE PYROPHOSPHATE ENZYMES"/>
    <property type="match status" value="1"/>
</dbReference>
<dbReference type="InterPro" id="IPR012001">
    <property type="entry name" value="Thiamin_PyroP_enz_TPP-bd_dom"/>
</dbReference>
<feature type="domain" description="Thiamine pyrophosphate enzyme TPP-binding" evidence="14">
    <location>
        <begin position="383"/>
        <end position="531"/>
    </location>
</feature>
<evidence type="ECO:0000313" key="17">
    <source>
        <dbReference type="Proteomes" id="UP000473648"/>
    </source>
</evidence>
<dbReference type="InterPro" id="IPR012000">
    <property type="entry name" value="Thiamin_PyroP_enz_cen_dom"/>
</dbReference>
<organism evidence="16 17">
    <name type="scientific">Candidatus Pseudoramibacter fermentans</name>
    <dbReference type="NCBI Taxonomy" id="2594427"/>
    <lineage>
        <taxon>Bacteria</taxon>
        <taxon>Bacillati</taxon>
        <taxon>Bacillota</taxon>
        <taxon>Clostridia</taxon>
        <taxon>Eubacteriales</taxon>
        <taxon>Eubacteriaceae</taxon>
        <taxon>Pseudoramibacter</taxon>
    </lineage>
</organism>
<comment type="pathway">
    <text evidence="1 12">Amino-acid biosynthesis; L-isoleucine biosynthesis; L-isoleucine from 2-oxobutanoate: step 1/4.</text>
</comment>
<comment type="cofactor">
    <cofactor evidence="12">
        <name>Mg(2+)</name>
        <dbReference type="ChEBI" id="CHEBI:18420"/>
    </cofactor>
    <text evidence="12">Binds 1 Mg(2+) ion per subunit.</text>
</comment>
<dbReference type="SUPFAM" id="SSF52467">
    <property type="entry name" value="DHS-like NAD/FAD-binding domain"/>
    <property type="match status" value="1"/>
</dbReference>
<dbReference type="CDD" id="cd02015">
    <property type="entry name" value="TPP_AHAS"/>
    <property type="match status" value="1"/>
</dbReference>
<dbReference type="InterPro" id="IPR000399">
    <property type="entry name" value="TPP-bd_CS"/>
</dbReference>
<dbReference type="InterPro" id="IPR012846">
    <property type="entry name" value="Acetolactate_synth_lsu"/>
</dbReference>
<reference evidence="16" key="1">
    <citation type="journal article" date="2020" name="Appl. Environ. Microbiol.">
        <title>Medium-Chain Fatty Acid Synthesis by 'Candidatus Weimeria bifida' gen. nov., sp. nov., and 'Candidatus Pseudoramibacter fermentans' sp. nov.</title>
        <authorList>
            <person name="Scarborough M.J."/>
            <person name="Myers K.S."/>
            <person name="Donohue T.J."/>
            <person name="Noguera D.R."/>
        </authorList>
    </citation>
    <scope>NUCLEOTIDE SEQUENCE</scope>
    <source>
        <strain evidence="16">EUB1.1</strain>
    </source>
</reference>
<dbReference type="GO" id="GO:0009099">
    <property type="term" value="P:L-valine biosynthetic process"/>
    <property type="evidence" value="ECO:0007669"/>
    <property type="project" value="UniProtKB-UniPathway"/>
</dbReference>
<dbReference type="UniPathway" id="UPA00047">
    <property type="reaction ID" value="UER00055"/>
</dbReference>
<keyword evidence="10 12" id="KW-0100">Branched-chain amino acid biosynthesis</keyword>
<comment type="similarity">
    <text evidence="3 12">Belongs to the TPP enzyme family.</text>
</comment>
<evidence type="ECO:0000256" key="12">
    <source>
        <dbReference type="RuleBase" id="RU003591"/>
    </source>
</evidence>
<dbReference type="Gene3D" id="3.40.50.970">
    <property type="match status" value="2"/>
</dbReference>
<dbReference type="GO" id="GO:0000287">
    <property type="term" value="F:magnesium ion binding"/>
    <property type="evidence" value="ECO:0007669"/>
    <property type="project" value="UniProtKB-UniRule"/>
</dbReference>
<dbReference type="InterPro" id="IPR045229">
    <property type="entry name" value="TPP_enz"/>
</dbReference>
<evidence type="ECO:0000313" key="16">
    <source>
        <dbReference type="EMBL" id="MQM72730.1"/>
    </source>
</evidence>
<comment type="pathway">
    <text evidence="2 12">Amino-acid biosynthesis; L-valine biosynthesis; L-valine from pyruvate: step 1/4.</text>
</comment>
<dbReference type="EMBL" id="VOGB01000004">
    <property type="protein sequence ID" value="MQM72730.1"/>
    <property type="molecule type" value="Genomic_DNA"/>
</dbReference>
<comment type="catalytic activity">
    <reaction evidence="11 12">
        <text>2 pyruvate + H(+) = (2S)-2-acetolactate + CO2</text>
        <dbReference type="Rhea" id="RHEA:25249"/>
        <dbReference type="ChEBI" id="CHEBI:15361"/>
        <dbReference type="ChEBI" id="CHEBI:15378"/>
        <dbReference type="ChEBI" id="CHEBI:16526"/>
        <dbReference type="ChEBI" id="CHEBI:58476"/>
        <dbReference type="EC" id="2.2.1.6"/>
    </reaction>
</comment>
<dbReference type="Pfam" id="PF02776">
    <property type="entry name" value="TPP_enzyme_N"/>
    <property type="match status" value="1"/>
</dbReference>
<dbReference type="Proteomes" id="UP000473648">
    <property type="component" value="Unassembled WGS sequence"/>
</dbReference>
<gene>
    <name evidence="16" type="primary">ilvB</name>
    <name evidence="16" type="ORF">FRC53_04780</name>
</gene>
<dbReference type="Pfam" id="PF00205">
    <property type="entry name" value="TPP_enzyme_M"/>
    <property type="match status" value="1"/>
</dbReference>
<keyword evidence="5 12" id="KW-0028">Amino-acid biosynthesis</keyword>
<dbReference type="PROSITE" id="PS00187">
    <property type="entry name" value="TPP_ENZYMES"/>
    <property type="match status" value="1"/>
</dbReference>
<evidence type="ECO:0000256" key="3">
    <source>
        <dbReference type="ARBA" id="ARBA00007812"/>
    </source>
</evidence>
<dbReference type="Gene3D" id="3.40.50.1220">
    <property type="entry name" value="TPP-binding domain"/>
    <property type="match status" value="1"/>
</dbReference>
<evidence type="ECO:0000256" key="5">
    <source>
        <dbReference type="ARBA" id="ARBA00022605"/>
    </source>
</evidence>
<dbReference type="InterPro" id="IPR011766">
    <property type="entry name" value="TPP_enzyme_TPP-bd"/>
</dbReference>
<dbReference type="SUPFAM" id="SSF52518">
    <property type="entry name" value="Thiamin diphosphate-binding fold (THDP-binding)"/>
    <property type="match status" value="2"/>
</dbReference>
<comment type="caution">
    <text evidence="16">The sequence shown here is derived from an EMBL/GenBank/DDBJ whole genome shotgun (WGS) entry which is preliminary data.</text>
</comment>
<evidence type="ECO:0000259" key="14">
    <source>
        <dbReference type="Pfam" id="PF02775"/>
    </source>
</evidence>
<dbReference type="PANTHER" id="PTHR18968:SF13">
    <property type="entry name" value="ACETOLACTATE SYNTHASE CATALYTIC SUBUNIT, MITOCHONDRIAL"/>
    <property type="match status" value="1"/>
</dbReference>
<comment type="cofactor">
    <cofactor evidence="12">
        <name>thiamine diphosphate</name>
        <dbReference type="ChEBI" id="CHEBI:58937"/>
    </cofactor>
    <text evidence="12">Binds 1 thiamine pyrophosphate per subunit.</text>
</comment>
<dbReference type="GO" id="GO:0003984">
    <property type="term" value="F:acetolactate synthase activity"/>
    <property type="evidence" value="ECO:0007669"/>
    <property type="project" value="UniProtKB-EC"/>
</dbReference>
<name>A0A6L5GSC2_9FIRM</name>
<dbReference type="GO" id="GO:0030976">
    <property type="term" value="F:thiamine pyrophosphate binding"/>
    <property type="evidence" value="ECO:0007669"/>
    <property type="project" value="UniProtKB-UniRule"/>
</dbReference>
<dbReference type="FunFam" id="3.40.50.970:FF:000007">
    <property type="entry name" value="Acetolactate synthase"/>
    <property type="match status" value="1"/>
</dbReference>
<keyword evidence="8 12" id="KW-0460">Magnesium</keyword>
<evidence type="ECO:0000256" key="10">
    <source>
        <dbReference type="ARBA" id="ARBA00023304"/>
    </source>
</evidence>
<evidence type="ECO:0000256" key="6">
    <source>
        <dbReference type="ARBA" id="ARBA00022679"/>
    </source>
</evidence>
<protein>
    <recommendedName>
        <fullName evidence="4 12">Acetolactate synthase</fullName>
        <ecNumber evidence="4 12">2.2.1.6</ecNumber>
    </recommendedName>
</protein>